<reference evidence="4" key="1">
    <citation type="submission" date="2011-08" db="EMBL/GenBank/DDBJ databases">
        <title>The draft genome of Latimeria chalumnae.</title>
        <authorList>
            <person name="Di Palma F."/>
            <person name="Alfoldi J."/>
            <person name="Johnson J."/>
            <person name="Berlin A."/>
            <person name="Gnerre S."/>
            <person name="Jaffe D."/>
            <person name="MacCallum I."/>
            <person name="Young S."/>
            <person name="Walker B.J."/>
            <person name="Lander E."/>
            <person name="Lindblad-Toh K."/>
        </authorList>
    </citation>
    <scope>NUCLEOTIDE SEQUENCE [LARGE SCALE GENOMIC DNA]</scope>
    <source>
        <strain evidence="4">Wild caught</strain>
    </source>
</reference>
<dbReference type="EMBL" id="AFYH01102772">
    <property type="status" value="NOT_ANNOTATED_CDS"/>
    <property type="molecule type" value="Genomic_DNA"/>
</dbReference>
<dbReference type="Ensembl" id="ENSLACT00000010522.2">
    <property type="protein sequence ID" value="ENSLACP00000010443.2"/>
    <property type="gene ID" value="ENSLACG00000009201.2"/>
</dbReference>
<dbReference type="OMA" id="SPRDINH"/>
<dbReference type="CTD" id="729852"/>
<reference evidence="3" key="2">
    <citation type="submission" date="2025-08" db="UniProtKB">
        <authorList>
            <consortium name="Ensembl"/>
        </authorList>
    </citation>
    <scope>IDENTIFICATION</scope>
</reference>
<evidence type="ECO:0000259" key="2">
    <source>
        <dbReference type="PROSITE" id="PS51497"/>
    </source>
</evidence>
<dbReference type="PANTHER" id="PTHR36291">
    <property type="entry name" value="UBAP1-MVB12-ASSOCIATED (UMA)-DOMAIN CONTAINING PROTEIN 1"/>
    <property type="match status" value="1"/>
</dbReference>
<dbReference type="GeneTree" id="ENSGT00390000003051"/>
<protein>
    <submittedName>
        <fullName evidence="3">UBAP1-MVB12-associated (UMA) domain containing 1</fullName>
    </submittedName>
</protein>
<sequence length="141" mass="15434">MLSFFGIRKSQELKKGSTPDREADGFVVLGETNNERREKMQSTAPVQVQPTYTPPLQTNTGSPSTSAACGLQSGQQRNHTLEAVPLMSELLSDVPFTLAPHVLAIQSSVSDFSSILLLHDDDNLARFCYDFTLENSVLCNS</sequence>
<dbReference type="InterPro" id="IPR053292">
    <property type="entry name" value="UBAP1-MVB12_assoc_domain"/>
</dbReference>
<dbReference type="HOGENOM" id="CLU_132999_0_0_1"/>
<dbReference type="FunCoup" id="H3ALC2">
    <property type="interactions" value="311"/>
</dbReference>
<proteinExistence type="predicted"/>
<dbReference type="EMBL" id="AFYH01102773">
    <property type="status" value="NOT_ANNOTATED_CDS"/>
    <property type="molecule type" value="Genomic_DNA"/>
</dbReference>
<dbReference type="Bgee" id="ENSLACG00000009201">
    <property type="expression patterns" value="Expressed in chordate pharynx and 6 other cell types or tissues"/>
</dbReference>
<keyword evidence="4" id="KW-1185">Reference proteome</keyword>
<name>H3ALC2_LATCH</name>
<dbReference type="EMBL" id="AFYH01102767">
    <property type="status" value="NOT_ANNOTATED_CDS"/>
    <property type="molecule type" value="Genomic_DNA"/>
</dbReference>
<accession>H3ALC2</accession>
<organism evidence="3 4">
    <name type="scientific">Latimeria chalumnae</name>
    <name type="common">Coelacanth</name>
    <dbReference type="NCBI Taxonomy" id="7897"/>
    <lineage>
        <taxon>Eukaryota</taxon>
        <taxon>Metazoa</taxon>
        <taxon>Chordata</taxon>
        <taxon>Craniata</taxon>
        <taxon>Vertebrata</taxon>
        <taxon>Euteleostomi</taxon>
        <taxon>Coelacanthiformes</taxon>
        <taxon>Coelacanthidae</taxon>
        <taxon>Latimeria</taxon>
    </lineage>
</organism>
<evidence type="ECO:0000313" key="3">
    <source>
        <dbReference type="Ensembl" id="ENSLACP00000010443.2"/>
    </source>
</evidence>
<dbReference type="OrthoDB" id="9872568at2759"/>
<dbReference type="RefSeq" id="XP_014345970.1">
    <property type="nucleotide sequence ID" value="XM_014490484.2"/>
</dbReference>
<dbReference type="EMBL" id="AFYH01102768">
    <property type="status" value="NOT_ANNOTATED_CDS"/>
    <property type="molecule type" value="Genomic_DNA"/>
</dbReference>
<dbReference type="EMBL" id="AFYH01102765">
    <property type="status" value="NOT_ANNOTATED_CDS"/>
    <property type="molecule type" value="Genomic_DNA"/>
</dbReference>
<dbReference type="PROSITE" id="PS51497">
    <property type="entry name" value="UMA"/>
    <property type="match status" value="1"/>
</dbReference>
<dbReference type="Proteomes" id="UP000008672">
    <property type="component" value="Unassembled WGS sequence"/>
</dbReference>
<dbReference type="EMBL" id="AFYH01102771">
    <property type="status" value="NOT_ANNOTATED_CDS"/>
    <property type="molecule type" value="Genomic_DNA"/>
</dbReference>
<dbReference type="EMBL" id="AFYH01102770">
    <property type="status" value="NOT_ANNOTATED_CDS"/>
    <property type="molecule type" value="Genomic_DNA"/>
</dbReference>
<dbReference type="EMBL" id="AFYH01102766">
    <property type="status" value="NOT_ANNOTATED_CDS"/>
    <property type="molecule type" value="Genomic_DNA"/>
</dbReference>
<evidence type="ECO:0000313" key="4">
    <source>
        <dbReference type="Proteomes" id="UP000008672"/>
    </source>
</evidence>
<evidence type="ECO:0000256" key="1">
    <source>
        <dbReference type="SAM" id="MobiDB-lite"/>
    </source>
</evidence>
<dbReference type="KEGG" id="lcm:106704144"/>
<reference evidence="3" key="3">
    <citation type="submission" date="2025-09" db="UniProtKB">
        <authorList>
            <consortium name="Ensembl"/>
        </authorList>
    </citation>
    <scope>IDENTIFICATION</scope>
</reference>
<dbReference type="eggNOG" id="ENOG502S575">
    <property type="taxonomic scope" value="Eukaryota"/>
</dbReference>
<dbReference type="EMBL" id="AFYH01102769">
    <property type="status" value="NOT_ANNOTATED_CDS"/>
    <property type="molecule type" value="Genomic_DNA"/>
</dbReference>
<dbReference type="EMBL" id="AFYH01102764">
    <property type="status" value="NOT_ANNOTATED_CDS"/>
    <property type="molecule type" value="Genomic_DNA"/>
</dbReference>
<feature type="region of interest" description="Disordered" evidence="1">
    <location>
        <begin position="32"/>
        <end position="74"/>
    </location>
</feature>
<gene>
    <name evidence="3" type="primary">UMAD1</name>
</gene>
<dbReference type="AlphaFoldDB" id="H3ALC2"/>
<dbReference type="InParanoid" id="H3ALC2"/>
<dbReference type="PANTHER" id="PTHR36291:SF1">
    <property type="entry name" value="UBAP1-MVB12-ASSOCIATED (UMA)-DOMAIN CONTAINING PROTEIN 1"/>
    <property type="match status" value="1"/>
</dbReference>
<dbReference type="InterPro" id="IPR023340">
    <property type="entry name" value="UMA"/>
</dbReference>
<feature type="domain" description="UMA" evidence="2">
    <location>
        <begin position="91"/>
        <end position="138"/>
    </location>
</feature>
<dbReference type="GeneID" id="106704144"/>
<feature type="compositionally biased region" description="Polar residues" evidence="1">
    <location>
        <begin position="41"/>
        <end position="74"/>
    </location>
</feature>